<feature type="compositionally biased region" description="Basic and acidic residues" evidence="1">
    <location>
        <begin position="12"/>
        <end position="26"/>
    </location>
</feature>
<feature type="region of interest" description="Disordered" evidence="1">
    <location>
        <begin position="398"/>
        <end position="449"/>
    </location>
</feature>
<dbReference type="AlphaFoldDB" id="A0A183B636"/>
<feature type="region of interest" description="Disordered" evidence="1">
    <location>
        <begin position="225"/>
        <end position="276"/>
    </location>
</feature>
<feature type="compositionally biased region" description="Low complexity" evidence="1">
    <location>
        <begin position="430"/>
        <end position="449"/>
    </location>
</feature>
<feature type="compositionally biased region" description="Basic residues" evidence="1">
    <location>
        <begin position="1"/>
        <end position="11"/>
    </location>
</feature>
<reference evidence="2" key="1">
    <citation type="submission" date="2016-06" db="UniProtKB">
        <authorList>
            <consortium name="WormBaseParasite"/>
        </authorList>
    </citation>
    <scope>IDENTIFICATION</scope>
</reference>
<sequence length="508" mass="56629">LYPLRERKKRRLSEWDGHESKGETDKWNPSGSITKEPNRRRDELKDWMEQAQQNSFNKSHETSVGLKLFLQPAEVEKLHDFEEECVDDYWRRVQKNEKLEAERREDAINKKLDHLQFRIGEIHMHQNHLRGMVHVMEDHMRTLDDSCVTRPHATTQASVPVDYDYTAPASPQPMQKDLIFAQTLLYLMAHNSNQTSTPESPTQPSANLTEIQNYLMNSLQTQIAQMKQAGTTPPPNALIRPQISTKSCSRDRSPSPTGRTGRQHRSGRTEHRLPLSAPSWRGDTIALEIKRPVHLGRSLHASYRGQDYAYREYTTICDEIDLSCLSFSDSSTTTPTGSRTDLSVIGTGLSDGIASLRTPKTPSFVVPSIQISEDRNPIIPSPIPESDDVLMPTVAASAAPVPPTSSSVMRSGPSPGVVAGDASAMAQTPSSLSSKHSPSALHSSSQSLNTANSSAVNRLRATSCTVDLGVVHPSDEQPFSFSAPEQLDDSCESFVLRFQNWDYIFRSI</sequence>
<feature type="region of interest" description="Disordered" evidence="1">
    <location>
        <begin position="1"/>
        <end position="41"/>
    </location>
</feature>
<organism evidence="2">
    <name type="scientific">Echinostoma caproni</name>
    <dbReference type="NCBI Taxonomy" id="27848"/>
    <lineage>
        <taxon>Eukaryota</taxon>
        <taxon>Metazoa</taxon>
        <taxon>Spiralia</taxon>
        <taxon>Lophotrochozoa</taxon>
        <taxon>Platyhelminthes</taxon>
        <taxon>Trematoda</taxon>
        <taxon>Digenea</taxon>
        <taxon>Plagiorchiida</taxon>
        <taxon>Echinostomata</taxon>
        <taxon>Echinostomatoidea</taxon>
        <taxon>Echinostomatidae</taxon>
        <taxon>Echinostoma</taxon>
    </lineage>
</organism>
<dbReference type="WBParaSite" id="ECPE_0001471101-mRNA-1">
    <property type="protein sequence ID" value="ECPE_0001471101-mRNA-1"/>
    <property type="gene ID" value="ECPE_0001471101"/>
</dbReference>
<protein>
    <submittedName>
        <fullName evidence="2">HSF_DOMAIN domain-containing protein</fullName>
    </submittedName>
</protein>
<feature type="compositionally biased region" description="Low complexity" evidence="1">
    <location>
        <begin position="398"/>
        <end position="408"/>
    </location>
</feature>
<name>A0A183B636_9TREM</name>
<evidence type="ECO:0000256" key="1">
    <source>
        <dbReference type="SAM" id="MobiDB-lite"/>
    </source>
</evidence>
<proteinExistence type="predicted"/>
<evidence type="ECO:0000313" key="2">
    <source>
        <dbReference type="WBParaSite" id="ECPE_0001471101-mRNA-1"/>
    </source>
</evidence>
<accession>A0A183B636</accession>